<dbReference type="EMBL" id="QHHU01000035">
    <property type="protein sequence ID" value="RSM41195.1"/>
    <property type="molecule type" value="Genomic_DNA"/>
</dbReference>
<accession>A0A428WDM7</accession>
<dbReference type="Proteomes" id="UP000286716">
    <property type="component" value="Unassembled WGS sequence"/>
</dbReference>
<gene>
    <name evidence="2" type="ORF">DMA12_24625</name>
</gene>
<sequence length="1731" mass="187738">MTDDVLAAAEPSGAYPVLLGPVRLEVHFTDTHLLVRIFPDEWAIDKFEDKLTAAEVEVLDAYWTALWRAGGDRVAEEAAWHELVARIPAGRATWLLTQHEPANPADRPSVPAGTTVLAVVTPQPVAANDRQPTVDYWTAVWRARGDRGAVLAADLALLAAVGATRAGAIRARRPVGLTPVPAGATDAVAVAFLVLPPMPAERIRPKAWTQPARATLLPDRFQVIGYVGGRQVFSEPAPNPVREPLLVSPDPAATEDKDKPKINEETGELRVPPALTWLTNFDEAVNAGMGVRIPLKPAFHQRVDRLVVLGLRQKSGPEQTAAELGTLITNQLRSPNGYSILPQGTPTNNTEQAPAGRGEQEEAEAARRSAFGVSASGWRDRSDGRWFAELLGLDPAVLTGMPGADGTDQREARAANTALWPATWGSYLKTTLHPIISDDVAAQTRDFFVRHVSGRGPIPAVRIGRQPYGILPTTSFKRMTWPDTATHRRGLAKLLDAATEDWTAAASRVEHLGRAAGTADPHQRLLDILALQPTSAEYHQRYAMSVADLYNRENLRGGGPQVVTALTTLDMAPPVLALLARLGYPADAAHPRPDLLDRLFTDVQQPLLGPLVGDRPLSETDPLPDEENYLRRLAEFGRTDLERIRLEDGFGDGTPPAALLYLLLRHGVLLGWAEAARRLAGLPAPSPDPLFLQITGNLPAELRESRYLRLYSPDAAITGSPAQLVREFLPSVIGTHPATTELAGQLEAIAGLAAVPTARLERLLAEHLDCATYRLDAWRLGLVTERLTELRYGPDGTAPPKRGLQLGAYGWLENIERRDTTKKPLVDVPLTGDLATLFKTTTAQRDPDNGGYVHAPSPSHATTAAVLRAGHLANRASGKQDAFAINLASNRVRTALTLLDGLRQGQSLGALLGYRLERALHDRFSEDPDDPVELDRVITPLRGAFPLRAGRLQDLRPGDQAEIELVEARTVVDGLALVRRATREPARPHYPYGATGLPADLTKTEKRVMDEEVADLVDIHDALADLAVAEGTHQALLGNTDRAAATLDAYSKEGFPPDPAVVRTPRGGATLTHRFGLRLTHGVPPGATPRAMAEPSVDDWLKDLLPARQDVAAVVRWTDPVTGAARQRVVTQLDIGLAPIDLLSGVRPVDQAQLTDLDDRILGVVADQDAPRPDAKPVIHYIDRIENKITFFEASPLIAALRTLLTTARPLRVTDLMPAGGAVDRTVDDAVTVPRPRPAAVRKATQDLRDKTKEYFDDLVAVVAVPAQVLKRIDDLLTGYARLAAEAGRFGMVRSGWGEAILWRGGVYRDLLAAVAAAADRMSATLARATTLIAAYDALPPSTPDSERFRILQQAEALLTTKPAVPRPATPAKLRVIVGNRRQAFTTRTQALAGQAASKKKTLSGLYTDIAALLPLTDFDSTGLDLKPFENRITGHAAELLTRTQALLGDLDARLEATKTTLADYDKAVTGPDRVRIATTALRAMLGEDVLVVPEFTPPAQLDADWKKAVDDSGELVEHLVEAHGRDFPVDDWLHGIARVREKPRLWERVVLLSDALRGPGGLLGDLLGHAEPVLTPVQLPYRRHDHWLGMEFHADSDVTADRLLFTAHYAQEPLLGGDSHCGLLFDEWTEVVPAERETTALAVHYDAPDSEPPQVMLLVTPPRPDGWADGDLLAAVTETFDLARLRAVEPEHLDGTAYAHLLPATILSATRQPITISTDLAVTNLRGKAR</sequence>
<dbReference type="OrthoDB" id="9757728at2"/>
<feature type="region of interest" description="Disordered" evidence="1">
    <location>
        <begin position="235"/>
        <end position="260"/>
    </location>
</feature>
<organism evidence="2 3">
    <name type="scientific">Amycolatopsis balhimycina DSM 5908</name>
    <dbReference type="NCBI Taxonomy" id="1081091"/>
    <lineage>
        <taxon>Bacteria</taxon>
        <taxon>Bacillati</taxon>
        <taxon>Actinomycetota</taxon>
        <taxon>Actinomycetes</taxon>
        <taxon>Pseudonocardiales</taxon>
        <taxon>Pseudonocardiaceae</taxon>
        <taxon>Amycolatopsis</taxon>
    </lineage>
</organism>
<comment type="caution">
    <text evidence="2">The sequence shown here is derived from an EMBL/GenBank/DDBJ whole genome shotgun (WGS) entry which is preliminary data.</text>
</comment>
<name>A0A428WDM7_AMYBA</name>
<protein>
    <submittedName>
        <fullName evidence="2">Uncharacterized protein</fullName>
    </submittedName>
</protein>
<keyword evidence="3" id="KW-1185">Reference proteome</keyword>
<reference evidence="2 3" key="1">
    <citation type="submission" date="2018-05" db="EMBL/GenBank/DDBJ databases">
        <title>Evolution of GPA BGCs.</title>
        <authorList>
            <person name="Waglechner N."/>
            <person name="Wright G.D."/>
        </authorList>
    </citation>
    <scope>NUCLEOTIDE SEQUENCE [LARGE SCALE GENOMIC DNA]</scope>
    <source>
        <strain evidence="2 3">DSM 5908</strain>
    </source>
</reference>
<evidence type="ECO:0000256" key="1">
    <source>
        <dbReference type="SAM" id="MobiDB-lite"/>
    </source>
</evidence>
<evidence type="ECO:0000313" key="2">
    <source>
        <dbReference type="EMBL" id="RSM41195.1"/>
    </source>
</evidence>
<feature type="region of interest" description="Disordered" evidence="1">
    <location>
        <begin position="342"/>
        <end position="363"/>
    </location>
</feature>
<dbReference type="RefSeq" id="WP_020638466.1">
    <property type="nucleotide sequence ID" value="NZ_QHHU01000035.1"/>
</dbReference>
<proteinExistence type="predicted"/>
<evidence type="ECO:0000313" key="3">
    <source>
        <dbReference type="Proteomes" id="UP000286716"/>
    </source>
</evidence>